<dbReference type="Gene3D" id="2.20.70.10">
    <property type="match status" value="1"/>
</dbReference>
<dbReference type="PROSITE" id="PS01159">
    <property type="entry name" value="WW_DOMAIN_1"/>
    <property type="match status" value="1"/>
</dbReference>
<organism evidence="5 6">
    <name type="scientific">Metarhizium guizhouense (strain ARSEF 977)</name>
    <dbReference type="NCBI Taxonomy" id="1276136"/>
    <lineage>
        <taxon>Eukaryota</taxon>
        <taxon>Fungi</taxon>
        <taxon>Dikarya</taxon>
        <taxon>Ascomycota</taxon>
        <taxon>Pezizomycotina</taxon>
        <taxon>Sordariomycetes</taxon>
        <taxon>Hypocreomycetidae</taxon>
        <taxon>Hypocreales</taxon>
        <taxon>Clavicipitaceae</taxon>
        <taxon>Metarhizium</taxon>
    </lineage>
</organism>
<reference evidence="5 6" key="1">
    <citation type="journal article" date="2014" name="Proc. Natl. Acad. Sci. U.S.A.">
        <title>Trajectory and genomic determinants of fungal-pathogen speciation and host adaptation.</title>
        <authorList>
            <person name="Hu X."/>
            <person name="Xiao G."/>
            <person name="Zheng P."/>
            <person name="Shang Y."/>
            <person name="Su Y."/>
            <person name="Zhang X."/>
            <person name="Liu X."/>
            <person name="Zhan S."/>
            <person name="St Leger R.J."/>
            <person name="Wang C."/>
        </authorList>
    </citation>
    <scope>NUCLEOTIDE SEQUENCE [LARGE SCALE GENOMIC DNA]</scope>
    <source>
        <strain evidence="5 6">ARSEF 977</strain>
    </source>
</reference>
<dbReference type="SUPFAM" id="SSF48403">
    <property type="entry name" value="Ankyrin repeat"/>
    <property type="match status" value="1"/>
</dbReference>
<gene>
    <name evidence="5" type="ORF">MGU_09753</name>
</gene>
<keyword evidence="2 3" id="KW-0040">ANK repeat</keyword>
<proteinExistence type="predicted"/>
<dbReference type="PROSITE" id="PS50020">
    <property type="entry name" value="WW_DOMAIN_2"/>
    <property type="match status" value="1"/>
</dbReference>
<dbReference type="Pfam" id="PF12796">
    <property type="entry name" value="Ank_2"/>
    <property type="match status" value="1"/>
</dbReference>
<dbReference type="PANTHER" id="PTHR24173">
    <property type="entry name" value="ANKYRIN REPEAT CONTAINING"/>
    <property type="match status" value="1"/>
</dbReference>
<dbReference type="EMBL" id="AZNH01000071">
    <property type="protein sequence ID" value="KID82917.1"/>
    <property type="molecule type" value="Genomic_DNA"/>
</dbReference>
<feature type="domain" description="WW" evidence="4">
    <location>
        <begin position="108"/>
        <end position="141"/>
    </location>
</feature>
<keyword evidence="1" id="KW-0677">Repeat</keyword>
<dbReference type="AlphaFoldDB" id="A0A0B4GT94"/>
<dbReference type="Pfam" id="PF00397">
    <property type="entry name" value="WW"/>
    <property type="match status" value="1"/>
</dbReference>
<dbReference type="InterPro" id="IPR001202">
    <property type="entry name" value="WW_dom"/>
</dbReference>
<dbReference type="InterPro" id="IPR002110">
    <property type="entry name" value="Ankyrin_rpt"/>
</dbReference>
<protein>
    <submittedName>
        <fullName evidence="5">Ankyrin repeat-containing domain protein</fullName>
    </submittedName>
</protein>
<dbReference type="HOGENOM" id="CLU_1090218_0_0_1"/>
<dbReference type="Proteomes" id="UP000031192">
    <property type="component" value="Unassembled WGS sequence"/>
</dbReference>
<evidence type="ECO:0000256" key="3">
    <source>
        <dbReference type="PROSITE-ProRule" id="PRU00023"/>
    </source>
</evidence>
<dbReference type="CDD" id="cd00201">
    <property type="entry name" value="WW"/>
    <property type="match status" value="1"/>
</dbReference>
<feature type="repeat" description="ANK" evidence="3">
    <location>
        <begin position="145"/>
        <end position="177"/>
    </location>
</feature>
<dbReference type="InterPro" id="IPR036770">
    <property type="entry name" value="Ankyrin_rpt-contain_sf"/>
</dbReference>
<keyword evidence="6" id="KW-1185">Reference proteome</keyword>
<evidence type="ECO:0000256" key="1">
    <source>
        <dbReference type="ARBA" id="ARBA00022737"/>
    </source>
</evidence>
<name>A0A0B4GT94_METGA</name>
<evidence type="ECO:0000259" key="4">
    <source>
        <dbReference type="PROSITE" id="PS50020"/>
    </source>
</evidence>
<dbReference type="PANTHER" id="PTHR24173:SF74">
    <property type="entry name" value="ANKYRIN REPEAT DOMAIN-CONTAINING PROTEIN 16"/>
    <property type="match status" value="1"/>
</dbReference>
<dbReference type="PROSITE" id="PS50297">
    <property type="entry name" value="ANK_REP_REGION"/>
    <property type="match status" value="2"/>
</dbReference>
<evidence type="ECO:0000313" key="5">
    <source>
        <dbReference type="EMBL" id="KID82917.1"/>
    </source>
</evidence>
<dbReference type="Gene3D" id="1.25.40.20">
    <property type="entry name" value="Ankyrin repeat-containing domain"/>
    <property type="match status" value="2"/>
</dbReference>
<evidence type="ECO:0000256" key="2">
    <source>
        <dbReference type="ARBA" id="ARBA00023043"/>
    </source>
</evidence>
<dbReference type="SMART" id="SM00248">
    <property type="entry name" value="ANK"/>
    <property type="match status" value="4"/>
</dbReference>
<sequence>MVRTGQTEGPRVNIAATEDVIEASMQLLAVKDNNNHGVISTQSQTQPALLAVGKGDKDATEHSLAKDRADLEVACDDGRMPLLLALEKGKKAIIQALLEGGADSNLKSSLPPGWECRATSNGRLYYVDHNTETTTWKLPSSVGRKDKTPLSWAASNGSAAIVKLLLDHGAHMHTPFDIALLLAAENGHAAVVQLLLSKDGIELDSDDDSGRTALPWAAENGSKTVVKVLLAEDKVNTRTEYESGETSLSRAKSGA</sequence>
<comment type="caution">
    <text evidence="5">The sequence shown here is derived from an EMBL/GenBank/DDBJ whole genome shotgun (WGS) entry which is preliminary data.</text>
</comment>
<accession>A0A0B4GT94</accession>
<dbReference type="PROSITE" id="PS50088">
    <property type="entry name" value="ANK_REPEAT"/>
    <property type="match status" value="2"/>
</dbReference>
<feature type="repeat" description="ANK" evidence="3">
    <location>
        <begin position="77"/>
        <end position="109"/>
    </location>
</feature>
<evidence type="ECO:0000313" key="6">
    <source>
        <dbReference type="Proteomes" id="UP000031192"/>
    </source>
</evidence>
<dbReference type="SMART" id="SM00456">
    <property type="entry name" value="WW"/>
    <property type="match status" value="1"/>
</dbReference>